<keyword evidence="2" id="KW-1185">Reference proteome</keyword>
<comment type="caution">
    <text evidence="1">The sequence shown here is derived from an EMBL/GenBank/DDBJ whole genome shotgun (WGS) entry which is preliminary data.</text>
</comment>
<gene>
    <name evidence="1" type="ORF">ACFP3T_09705</name>
</gene>
<proteinExistence type="predicted"/>
<dbReference type="EMBL" id="JBHSSD010000041">
    <property type="protein sequence ID" value="MFC6164943.1"/>
    <property type="molecule type" value="Genomic_DNA"/>
</dbReference>
<dbReference type="RefSeq" id="WP_379853063.1">
    <property type="nucleotide sequence ID" value="NZ_JBHSSD010000041.1"/>
</dbReference>
<evidence type="ECO:0000313" key="1">
    <source>
        <dbReference type="EMBL" id="MFC6164943.1"/>
    </source>
</evidence>
<evidence type="ECO:0000313" key="2">
    <source>
        <dbReference type="Proteomes" id="UP001596253"/>
    </source>
</evidence>
<sequence length="48" mass="5178">MKRRQLLWMTLLGVLGLILGTSMTMTASAKYANTNRITGNLVSIPGSP</sequence>
<organism evidence="1 2">
    <name type="scientific">Lactiplantibacillus dongliensis</name>
    <dbReference type="NCBI Taxonomy" id="2559919"/>
    <lineage>
        <taxon>Bacteria</taxon>
        <taxon>Bacillati</taxon>
        <taxon>Bacillota</taxon>
        <taxon>Bacilli</taxon>
        <taxon>Lactobacillales</taxon>
        <taxon>Lactobacillaceae</taxon>
        <taxon>Lactiplantibacillus</taxon>
    </lineage>
</organism>
<dbReference type="Proteomes" id="UP001596253">
    <property type="component" value="Unassembled WGS sequence"/>
</dbReference>
<accession>A0ABW1R4Z0</accession>
<reference evidence="2" key="1">
    <citation type="journal article" date="2019" name="Int. J. Syst. Evol. Microbiol.">
        <title>The Global Catalogue of Microorganisms (GCM) 10K type strain sequencing project: providing services to taxonomists for standard genome sequencing and annotation.</title>
        <authorList>
            <consortium name="The Broad Institute Genomics Platform"/>
            <consortium name="The Broad Institute Genome Sequencing Center for Infectious Disease"/>
            <person name="Wu L."/>
            <person name="Ma J."/>
        </authorList>
    </citation>
    <scope>NUCLEOTIDE SEQUENCE [LARGE SCALE GENOMIC DNA]</scope>
    <source>
        <strain evidence="2">CCM 8932</strain>
    </source>
</reference>
<name>A0ABW1R4Z0_9LACO</name>
<protein>
    <submittedName>
        <fullName evidence="1">Uncharacterized protein</fullName>
    </submittedName>
</protein>